<comment type="subcellular location">
    <subcellularLocation>
        <location evidence="1">Membrane</location>
        <topology evidence="1">Multi-pass membrane protein</topology>
    </subcellularLocation>
</comment>
<gene>
    <name evidence="11" type="ORF">QFZ53_000426</name>
</gene>
<dbReference type="EC" id="1.1.1.105" evidence="11"/>
<dbReference type="PROSITE" id="PS00061">
    <property type="entry name" value="ADH_SHORT"/>
    <property type="match status" value="1"/>
</dbReference>
<reference evidence="11 12" key="1">
    <citation type="submission" date="2023-07" db="EMBL/GenBank/DDBJ databases">
        <title>Comparative genomics of wheat-associated soil bacteria to identify genetic determinants of phenazine resistance.</title>
        <authorList>
            <person name="Mouncey N."/>
        </authorList>
    </citation>
    <scope>NUCLEOTIDE SEQUENCE [LARGE SCALE GENOMIC DNA]</scope>
    <source>
        <strain evidence="11 12">W4I9-1</strain>
    </source>
</reference>
<proteinExistence type="inferred from homology"/>
<dbReference type="InterPro" id="IPR020904">
    <property type="entry name" value="Sc_DH/Rdtase_CS"/>
</dbReference>
<evidence type="ECO:0000256" key="8">
    <source>
        <dbReference type="ARBA" id="ARBA00023136"/>
    </source>
</evidence>
<keyword evidence="4" id="KW-0521">NADP</keyword>
<dbReference type="EMBL" id="JAUSXV010000001">
    <property type="protein sequence ID" value="MDQ0646230.1"/>
    <property type="molecule type" value="Genomic_DNA"/>
</dbReference>
<evidence type="ECO:0000256" key="1">
    <source>
        <dbReference type="ARBA" id="ARBA00004141"/>
    </source>
</evidence>
<dbReference type="GO" id="GO:0042445">
    <property type="term" value="P:hormone metabolic process"/>
    <property type="evidence" value="ECO:0007669"/>
    <property type="project" value="UniProtKB-ARBA"/>
</dbReference>
<dbReference type="GO" id="GO:0004745">
    <property type="term" value="F:all-trans-retinol dehydrogenase (NAD+) activity"/>
    <property type="evidence" value="ECO:0007669"/>
    <property type="project" value="UniProtKB-EC"/>
</dbReference>
<dbReference type="FunFam" id="3.40.50.720:FF:000131">
    <property type="entry name" value="Short-chain dehydrogenase/reductase 3"/>
    <property type="match status" value="1"/>
</dbReference>
<dbReference type="PANTHER" id="PTHR24322:SF736">
    <property type="entry name" value="RETINOL DEHYDROGENASE 10"/>
    <property type="match status" value="1"/>
</dbReference>
<dbReference type="InterPro" id="IPR036291">
    <property type="entry name" value="NAD(P)-bd_dom_sf"/>
</dbReference>
<evidence type="ECO:0000256" key="4">
    <source>
        <dbReference type="ARBA" id="ARBA00022857"/>
    </source>
</evidence>
<dbReference type="CDD" id="cd05339">
    <property type="entry name" value="17beta-HSDXI-like_SDR_c"/>
    <property type="match status" value="1"/>
</dbReference>
<dbReference type="AlphaFoldDB" id="A0AAW8ES07"/>
<evidence type="ECO:0000313" key="11">
    <source>
        <dbReference type="EMBL" id="MDQ0646230.1"/>
    </source>
</evidence>
<keyword evidence="8" id="KW-0472">Membrane</keyword>
<organism evidence="11 12">
    <name type="scientific">Microbacterium natoriense</name>
    <dbReference type="NCBI Taxonomy" id="284570"/>
    <lineage>
        <taxon>Bacteria</taxon>
        <taxon>Bacillati</taxon>
        <taxon>Actinomycetota</taxon>
        <taxon>Actinomycetes</taxon>
        <taxon>Micrococcales</taxon>
        <taxon>Microbacteriaceae</taxon>
        <taxon>Microbacterium</taxon>
    </lineage>
</organism>
<dbReference type="GO" id="GO:0016020">
    <property type="term" value="C:membrane"/>
    <property type="evidence" value="ECO:0007669"/>
    <property type="project" value="UniProtKB-SubCell"/>
</dbReference>
<dbReference type="InterPro" id="IPR057326">
    <property type="entry name" value="KR_dom"/>
</dbReference>
<protein>
    <submittedName>
        <fullName evidence="11">All-trans-retinol dehydrogenase (NAD+)</fullName>
        <ecNumber evidence="11">1.1.1.105</ecNumber>
    </submittedName>
</protein>
<dbReference type="GO" id="GO:0006066">
    <property type="term" value="P:alcohol metabolic process"/>
    <property type="evidence" value="ECO:0007669"/>
    <property type="project" value="UniProtKB-ARBA"/>
</dbReference>
<comment type="caution">
    <text evidence="11">The sequence shown here is derived from an EMBL/GenBank/DDBJ whole genome shotgun (WGS) entry which is preliminary data.</text>
</comment>
<keyword evidence="3" id="KW-0812">Transmembrane</keyword>
<dbReference type="Proteomes" id="UP001244427">
    <property type="component" value="Unassembled WGS sequence"/>
</dbReference>
<accession>A0AAW8ES07</accession>
<feature type="domain" description="Ketoreductase" evidence="10">
    <location>
        <begin position="10"/>
        <end position="197"/>
    </location>
</feature>
<dbReference type="PRINTS" id="PR00080">
    <property type="entry name" value="SDRFAMILY"/>
</dbReference>
<evidence type="ECO:0000313" key="12">
    <source>
        <dbReference type="Proteomes" id="UP001244427"/>
    </source>
</evidence>
<sequence>MNNRVRFTGSHVLITGAGSGIGRLMAIGAARRGARVTIWDLSEERGTKVRDEIRSFGGQAQVRTIDITDRAAVDAAAADTGTVDILINNAGIVTGKRLLDSDPDAIQRTFAVNTLSLYWMTRAFLGGMLQRDRGTVVTVASAAGLVGVARQTDYSASKFAAFGFNESLRAELRTEGSSVRTLIVCPFYVNTGMFEGVKTKYPFLLPILDEDVVAEKILTAVSRGKEQLIMPGAVRLLPSGRMFPVRGFDAIMNALGVNRTMDHFVGRRG</sequence>
<name>A0AAW8ES07_9MICO</name>
<evidence type="ECO:0000256" key="2">
    <source>
        <dbReference type="ARBA" id="ARBA00006484"/>
    </source>
</evidence>
<dbReference type="InterPro" id="IPR002347">
    <property type="entry name" value="SDR_fam"/>
</dbReference>
<dbReference type="PRINTS" id="PR00081">
    <property type="entry name" value="GDHRDH"/>
</dbReference>
<dbReference type="Gene3D" id="3.40.50.720">
    <property type="entry name" value="NAD(P)-binding Rossmann-like Domain"/>
    <property type="match status" value="1"/>
</dbReference>
<dbReference type="Pfam" id="PF00106">
    <property type="entry name" value="adh_short"/>
    <property type="match status" value="1"/>
</dbReference>
<evidence type="ECO:0000256" key="6">
    <source>
        <dbReference type="ARBA" id="ARBA00023002"/>
    </source>
</evidence>
<keyword evidence="6 11" id="KW-0560">Oxidoreductase</keyword>
<evidence type="ECO:0000256" key="3">
    <source>
        <dbReference type="ARBA" id="ARBA00022692"/>
    </source>
</evidence>
<comment type="similarity">
    <text evidence="2 9">Belongs to the short-chain dehydrogenases/reductases (SDR) family.</text>
</comment>
<dbReference type="GO" id="GO:0006720">
    <property type="term" value="P:isoprenoid metabolic process"/>
    <property type="evidence" value="ECO:0007669"/>
    <property type="project" value="UniProtKB-ARBA"/>
</dbReference>
<evidence type="ECO:0000256" key="5">
    <source>
        <dbReference type="ARBA" id="ARBA00022989"/>
    </source>
</evidence>
<dbReference type="SUPFAM" id="SSF51735">
    <property type="entry name" value="NAD(P)-binding Rossmann-fold domains"/>
    <property type="match status" value="1"/>
</dbReference>
<evidence type="ECO:0000256" key="9">
    <source>
        <dbReference type="RuleBase" id="RU000363"/>
    </source>
</evidence>
<dbReference type="PANTHER" id="PTHR24322">
    <property type="entry name" value="PKSB"/>
    <property type="match status" value="1"/>
</dbReference>
<keyword evidence="7" id="KW-0443">Lipid metabolism</keyword>
<dbReference type="SMART" id="SM00822">
    <property type="entry name" value="PKS_KR"/>
    <property type="match status" value="1"/>
</dbReference>
<dbReference type="RefSeq" id="WP_307293013.1">
    <property type="nucleotide sequence ID" value="NZ_JAUSXV010000001.1"/>
</dbReference>
<keyword evidence="12" id="KW-1185">Reference proteome</keyword>
<evidence type="ECO:0000259" key="10">
    <source>
        <dbReference type="SMART" id="SM00822"/>
    </source>
</evidence>
<keyword evidence="5" id="KW-1133">Transmembrane helix</keyword>
<evidence type="ECO:0000256" key="7">
    <source>
        <dbReference type="ARBA" id="ARBA00023098"/>
    </source>
</evidence>